<dbReference type="Proteomes" id="UP000063964">
    <property type="component" value="Chromosome"/>
</dbReference>
<dbReference type="AlphaFoldDB" id="A0A0X8JPY4"/>
<keyword evidence="2" id="KW-0732">Signal</keyword>
<proteinExistence type="predicted"/>
<evidence type="ECO:0000256" key="3">
    <source>
        <dbReference type="ARBA" id="ARBA00022827"/>
    </source>
</evidence>
<dbReference type="KEGG" id="doa:AXF15_06235"/>
<dbReference type="PANTHER" id="PTHR46091">
    <property type="entry name" value="BLR7054 PROTEIN"/>
    <property type="match status" value="1"/>
</dbReference>
<dbReference type="InterPro" id="IPR052206">
    <property type="entry name" value="Retinol_saturase"/>
</dbReference>
<keyword evidence="4" id="KW-0521">NADP</keyword>
<accession>A0A0X8JPY4</accession>
<gene>
    <name evidence="7" type="ORF">AXF15_06235</name>
</gene>
<evidence type="ECO:0000259" key="6">
    <source>
        <dbReference type="Pfam" id="PF01266"/>
    </source>
</evidence>
<dbReference type="EMBL" id="CP014230">
    <property type="protein sequence ID" value="AMD92738.1"/>
    <property type="molecule type" value="Genomic_DNA"/>
</dbReference>
<dbReference type="RefSeq" id="WP_066604797.1">
    <property type="nucleotide sequence ID" value="NZ_CP014230.1"/>
</dbReference>
<reference evidence="8" key="1">
    <citation type="submission" date="2016-02" db="EMBL/GenBank/DDBJ databases">
        <authorList>
            <person name="Holder M.E."/>
            <person name="Ajami N.J."/>
            <person name="Petrosino J.F."/>
        </authorList>
    </citation>
    <scope>NUCLEOTIDE SEQUENCE [LARGE SCALE GENOMIC DNA]</scope>
    <source>
        <strain evidence="8">DSM 12838</strain>
    </source>
</reference>
<dbReference type="OrthoDB" id="9794630at2"/>
<dbReference type="SUPFAM" id="SSF51905">
    <property type="entry name" value="FAD/NAD(P)-binding domain"/>
    <property type="match status" value="1"/>
</dbReference>
<name>A0A0X8JPY4_9BACT</name>
<evidence type="ECO:0000256" key="4">
    <source>
        <dbReference type="ARBA" id="ARBA00022857"/>
    </source>
</evidence>
<dbReference type="STRING" id="888061.AXF15_06235"/>
<feature type="domain" description="FAD dependent oxidoreductase" evidence="6">
    <location>
        <begin position="5"/>
        <end position="435"/>
    </location>
</feature>
<evidence type="ECO:0000313" key="7">
    <source>
        <dbReference type="EMBL" id="AMD92738.1"/>
    </source>
</evidence>
<dbReference type="PANTHER" id="PTHR46091:SF3">
    <property type="entry name" value="AMINE OXIDASE DOMAIN-CONTAINING PROTEIN"/>
    <property type="match status" value="1"/>
</dbReference>
<dbReference type="InterPro" id="IPR036188">
    <property type="entry name" value="FAD/NAD-bd_sf"/>
</dbReference>
<evidence type="ECO:0000256" key="1">
    <source>
        <dbReference type="ARBA" id="ARBA00022630"/>
    </source>
</evidence>
<protein>
    <recommendedName>
        <fullName evidence="6">FAD dependent oxidoreductase domain-containing protein</fullName>
    </recommendedName>
</protein>
<keyword evidence="8" id="KW-1185">Reference proteome</keyword>
<evidence type="ECO:0000313" key="8">
    <source>
        <dbReference type="Proteomes" id="UP000063964"/>
    </source>
</evidence>
<evidence type="ECO:0000256" key="5">
    <source>
        <dbReference type="ARBA" id="ARBA00023027"/>
    </source>
</evidence>
<keyword evidence="3" id="KW-0274">FAD</keyword>
<dbReference type="Gene3D" id="3.50.50.60">
    <property type="entry name" value="FAD/NAD(P)-binding domain"/>
    <property type="match status" value="2"/>
</dbReference>
<dbReference type="Pfam" id="PF01266">
    <property type="entry name" value="DAO"/>
    <property type="match status" value="1"/>
</dbReference>
<keyword evidence="1" id="KW-0285">Flavoprotein</keyword>
<sequence>MTPRFVVIGAGVSGMSAALLLARHGYAVTLVEKFPLPAPTLRGFFRQGAYFDTGLHYLGAFGPGEILDTYFRALGLTGLERRPYAADGFDCIRYPSLNAEFRIPAGYDRALETLGAAFPHEIPAIRTYLAAVRKEFDASPFLNPDRPFRSAGLAAIGDSSTLAGYLDSLTDDALLKSVLSVHCLLHGVSPQEVAFAHHARVVGSYLQSVHGVAGGGLSLVRAFERALRAASVELRCGYGARRILLDSAGTVRAVETSDGGVIEARGVLCTAHPKFLPELAPEGFRPAYRRRIRALTDTPSAYMLFGLSEPVGVLEGRNLFICPETDVAAFFRPGRTPEQGPFYAVSGAEAGNGRRTVTVIAPGYMDDVAQWADSRPGNRPGEYGRHKRARLEAMAGAVLRHAPELAGVSFVDGATPLTLRDFMHAPAGSLYGAGHTAGQFNPAPVTRIPGLWAAGQGVVAPGVLGAVVSAFLACGCVIGHDILRGEVRACR</sequence>
<evidence type="ECO:0000256" key="2">
    <source>
        <dbReference type="ARBA" id="ARBA00022729"/>
    </source>
</evidence>
<organism evidence="7 8">
    <name type="scientific">Desulfomicrobium orale DSM 12838</name>
    <dbReference type="NCBI Taxonomy" id="888061"/>
    <lineage>
        <taxon>Bacteria</taxon>
        <taxon>Pseudomonadati</taxon>
        <taxon>Thermodesulfobacteriota</taxon>
        <taxon>Desulfovibrionia</taxon>
        <taxon>Desulfovibrionales</taxon>
        <taxon>Desulfomicrobiaceae</taxon>
        <taxon>Desulfomicrobium</taxon>
    </lineage>
</organism>
<dbReference type="InterPro" id="IPR006076">
    <property type="entry name" value="FAD-dep_OxRdtase"/>
</dbReference>
<keyword evidence="5" id="KW-0520">NAD</keyword>